<dbReference type="PANTHER" id="PTHR43133">
    <property type="entry name" value="RNA POLYMERASE ECF-TYPE SIGMA FACTO"/>
    <property type="match status" value="1"/>
</dbReference>
<dbReference type="GO" id="GO:0006352">
    <property type="term" value="P:DNA-templated transcription initiation"/>
    <property type="evidence" value="ECO:0007669"/>
    <property type="project" value="InterPro"/>
</dbReference>
<dbReference type="GO" id="GO:0016987">
    <property type="term" value="F:sigma factor activity"/>
    <property type="evidence" value="ECO:0007669"/>
    <property type="project" value="UniProtKB-KW"/>
</dbReference>
<dbReference type="InterPro" id="IPR013325">
    <property type="entry name" value="RNA_pol_sigma_r2"/>
</dbReference>
<name>A0A9D9HIR1_9BACT</name>
<dbReference type="AlphaFoldDB" id="A0A9D9HIR1"/>
<evidence type="ECO:0000313" key="7">
    <source>
        <dbReference type="EMBL" id="MBO8452808.1"/>
    </source>
</evidence>
<dbReference type="InterPro" id="IPR014327">
    <property type="entry name" value="RNA_pol_sigma70_bacteroid"/>
</dbReference>
<evidence type="ECO:0000256" key="1">
    <source>
        <dbReference type="ARBA" id="ARBA00010641"/>
    </source>
</evidence>
<accession>A0A9D9HIR1</accession>
<dbReference type="InterPro" id="IPR039425">
    <property type="entry name" value="RNA_pol_sigma-70-like"/>
</dbReference>
<evidence type="ECO:0000256" key="2">
    <source>
        <dbReference type="ARBA" id="ARBA00023015"/>
    </source>
</evidence>
<protein>
    <submittedName>
        <fullName evidence="7">RNA polymerase sigma-70 factor</fullName>
    </submittedName>
</protein>
<dbReference type="InterPro" id="IPR036388">
    <property type="entry name" value="WH-like_DNA-bd_sf"/>
</dbReference>
<keyword evidence="2" id="KW-0805">Transcription regulation</keyword>
<dbReference type="GO" id="GO:0003677">
    <property type="term" value="F:DNA binding"/>
    <property type="evidence" value="ECO:0007669"/>
    <property type="project" value="InterPro"/>
</dbReference>
<feature type="domain" description="RNA polymerase sigma factor 70 region 4 type 2" evidence="6">
    <location>
        <begin position="125"/>
        <end position="174"/>
    </location>
</feature>
<dbReference type="InterPro" id="IPR007627">
    <property type="entry name" value="RNA_pol_sigma70_r2"/>
</dbReference>
<sequence length="200" mass="23592">MSTLTDTELVKRLADGDEEAFCQLYARYWKKLFSFCGKFLKSYDLAENYAQDIFLKIWENREFIDPEKSFSSFLYTIARNKILNYLKHVARTESLKEKFISDYSSTPEYAQESGDRLLEKDYLAILHNAISRLSPRQRQIFCMSRDENMSHKEIAEQLGLSVYTVSEYMSDSLKSIKRYVSRHSDIIFPLLSIIFNLHQL</sequence>
<dbReference type="NCBIfam" id="TIGR02937">
    <property type="entry name" value="sigma70-ECF"/>
    <property type="match status" value="1"/>
</dbReference>
<reference evidence="7" key="1">
    <citation type="submission" date="2020-10" db="EMBL/GenBank/DDBJ databases">
        <authorList>
            <person name="Gilroy R."/>
        </authorList>
    </citation>
    <scope>NUCLEOTIDE SEQUENCE</scope>
    <source>
        <strain evidence="7">B1-20833</strain>
    </source>
</reference>
<keyword evidence="4" id="KW-0804">Transcription</keyword>
<dbReference type="PANTHER" id="PTHR43133:SF46">
    <property type="entry name" value="RNA POLYMERASE SIGMA-70 FACTOR ECF SUBFAMILY"/>
    <property type="match status" value="1"/>
</dbReference>
<proteinExistence type="inferred from homology"/>
<dbReference type="Gene3D" id="1.10.1740.10">
    <property type="match status" value="1"/>
</dbReference>
<evidence type="ECO:0000313" key="8">
    <source>
        <dbReference type="Proteomes" id="UP000823661"/>
    </source>
</evidence>
<dbReference type="Pfam" id="PF08281">
    <property type="entry name" value="Sigma70_r4_2"/>
    <property type="match status" value="1"/>
</dbReference>
<dbReference type="SUPFAM" id="SSF88946">
    <property type="entry name" value="Sigma2 domain of RNA polymerase sigma factors"/>
    <property type="match status" value="1"/>
</dbReference>
<organism evidence="7 8">
    <name type="scientific">Candidatus Cryptobacteroides intestinavium</name>
    <dbReference type="NCBI Taxonomy" id="2840766"/>
    <lineage>
        <taxon>Bacteria</taxon>
        <taxon>Pseudomonadati</taxon>
        <taxon>Bacteroidota</taxon>
        <taxon>Bacteroidia</taxon>
        <taxon>Bacteroidales</taxon>
        <taxon>Candidatus Cryptobacteroides</taxon>
    </lineage>
</organism>
<evidence type="ECO:0000256" key="3">
    <source>
        <dbReference type="ARBA" id="ARBA00023082"/>
    </source>
</evidence>
<reference evidence="7" key="2">
    <citation type="journal article" date="2021" name="PeerJ">
        <title>Extensive microbial diversity within the chicken gut microbiome revealed by metagenomics and culture.</title>
        <authorList>
            <person name="Gilroy R."/>
            <person name="Ravi A."/>
            <person name="Getino M."/>
            <person name="Pursley I."/>
            <person name="Horton D.L."/>
            <person name="Alikhan N.F."/>
            <person name="Baker D."/>
            <person name="Gharbi K."/>
            <person name="Hall N."/>
            <person name="Watson M."/>
            <person name="Adriaenssens E.M."/>
            <person name="Foster-Nyarko E."/>
            <person name="Jarju S."/>
            <person name="Secka A."/>
            <person name="Antonio M."/>
            <person name="Oren A."/>
            <person name="Chaudhuri R.R."/>
            <person name="La Ragione R."/>
            <person name="Hildebrand F."/>
            <person name="Pallen M.J."/>
        </authorList>
    </citation>
    <scope>NUCLEOTIDE SEQUENCE</scope>
    <source>
        <strain evidence="7">B1-20833</strain>
    </source>
</reference>
<dbReference type="InterPro" id="IPR013324">
    <property type="entry name" value="RNA_pol_sigma_r3/r4-like"/>
</dbReference>
<dbReference type="InterPro" id="IPR013249">
    <property type="entry name" value="RNA_pol_sigma70_r4_t2"/>
</dbReference>
<evidence type="ECO:0000259" key="5">
    <source>
        <dbReference type="Pfam" id="PF04542"/>
    </source>
</evidence>
<dbReference type="Proteomes" id="UP000823661">
    <property type="component" value="Unassembled WGS sequence"/>
</dbReference>
<dbReference type="NCBIfam" id="TIGR02985">
    <property type="entry name" value="Sig70_bacteroi1"/>
    <property type="match status" value="1"/>
</dbReference>
<gene>
    <name evidence="7" type="ORF">IAC06_08035</name>
</gene>
<keyword evidence="3" id="KW-0731">Sigma factor</keyword>
<dbReference type="EMBL" id="JADIMI010000077">
    <property type="protein sequence ID" value="MBO8452808.1"/>
    <property type="molecule type" value="Genomic_DNA"/>
</dbReference>
<evidence type="ECO:0000256" key="4">
    <source>
        <dbReference type="ARBA" id="ARBA00023163"/>
    </source>
</evidence>
<feature type="domain" description="RNA polymerase sigma-70 region 2" evidence="5">
    <location>
        <begin position="24"/>
        <end position="91"/>
    </location>
</feature>
<dbReference type="InterPro" id="IPR014284">
    <property type="entry name" value="RNA_pol_sigma-70_dom"/>
</dbReference>
<comment type="caution">
    <text evidence="7">The sequence shown here is derived from an EMBL/GenBank/DDBJ whole genome shotgun (WGS) entry which is preliminary data.</text>
</comment>
<evidence type="ECO:0000259" key="6">
    <source>
        <dbReference type="Pfam" id="PF08281"/>
    </source>
</evidence>
<dbReference type="CDD" id="cd06171">
    <property type="entry name" value="Sigma70_r4"/>
    <property type="match status" value="1"/>
</dbReference>
<dbReference type="SUPFAM" id="SSF88659">
    <property type="entry name" value="Sigma3 and sigma4 domains of RNA polymerase sigma factors"/>
    <property type="match status" value="1"/>
</dbReference>
<dbReference type="Gene3D" id="1.10.10.10">
    <property type="entry name" value="Winged helix-like DNA-binding domain superfamily/Winged helix DNA-binding domain"/>
    <property type="match status" value="1"/>
</dbReference>
<comment type="similarity">
    <text evidence="1">Belongs to the sigma-70 factor family. ECF subfamily.</text>
</comment>
<dbReference type="Pfam" id="PF04542">
    <property type="entry name" value="Sigma70_r2"/>
    <property type="match status" value="1"/>
</dbReference>